<proteinExistence type="predicted"/>
<reference evidence="2" key="1">
    <citation type="journal article" date="2019" name="Int. J. Syst. Evol. Microbiol.">
        <title>The Global Catalogue of Microorganisms (GCM) 10K type strain sequencing project: providing services to taxonomists for standard genome sequencing and annotation.</title>
        <authorList>
            <consortium name="The Broad Institute Genomics Platform"/>
            <consortium name="The Broad Institute Genome Sequencing Center for Infectious Disease"/>
            <person name="Wu L."/>
            <person name="Ma J."/>
        </authorList>
    </citation>
    <scope>NUCLEOTIDE SEQUENCE [LARGE SCALE GENOMIC DNA]</scope>
    <source>
        <strain evidence="2">JCM 15503</strain>
    </source>
</reference>
<protein>
    <submittedName>
        <fullName evidence="1">Uncharacterized protein</fullName>
    </submittedName>
</protein>
<dbReference type="PROSITE" id="PS51257">
    <property type="entry name" value="PROKAR_LIPOPROTEIN"/>
    <property type="match status" value="1"/>
</dbReference>
<organism evidence="1 2">
    <name type="scientific">Ideonella azotifigens</name>
    <dbReference type="NCBI Taxonomy" id="513160"/>
    <lineage>
        <taxon>Bacteria</taxon>
        <taxon>Pseudomonadati</taxon>
        <taxon>Pseudomonadota</taxon>
        <taxon>Betaproteobacteria</taxon>
        <taxon>Burkholderiales</taxon>
        <taxon>Sphaerotilaceae</taxon>
        <taxon>Ideonella</taxon>
    </lineage>
</organism>
<accession>A0ABP3VX09</accession>
<keyword evidence="2" id="KW-1185">Reference proteome</keyword>
<dbReference type="EMBL" id="BAAAEW010000047">
    <property type="protein sequence ID" value="GAA0768480.1"/>
    <property type="molecule type" value="Genomic_DNA"/>
</dbReference>
<name>A0ABP3VX09_9BURK</name>
<dbReference type="Proteomes" id="UP001500279">
    <property type="component" value="Unassembled WGS sequence"/>
</dbReference>
<evidence type="ECO:0000313" key="2">
    <source>
        <dbReference type="Proteomes" id="UP001500279"/>
    </source>
</evidence>
<evidence type="ECO:0000313" key="1">
    <source>
        <dbReference type="EMBL" id="GAA0768480.1"/>
    </source>
</evidence>
<comment type="caution">
    <text evidence="1">The sequence shown here is derived from an EMBL/GenBank/DDBJ whole genome shotgun (WGS) entry which is preliminary data.</text>
</comment>
<sequence>MARETASMSALTKFSVTGALARVAGIGGSVLSCAKAAPATPRAEKAWLMATTSGARRRTARVRLAPGCWTRVLRMAF</sequence>
<gene>
    <name evidence="1" type="ORF">GCM10009107_58340</name>
</gene>